<dbReference type="Pfam" id="PF10073">
    <property type="entry name" value="GapR_DNA-bd"/>
    <property type="match status" value="1"/>
</dbReference>
<name>A0A421BM10_9RHOB</name>
<dbReference type="EMBL" id="RCHI01000013">
    <property type="protein sequence ID" value="RLL63981.1"/>
    <property type="molecule type" value="Genomic_DNA"/>
</dbReference>
<organism evidence="3 4">
    <name type="scientific">Paenirhodobacter hankyongi</name>
    <dbReference type="NCBI Taxonomy" id="2294033"/>
    <lineage>
        <taxon>Bacteria</taxon>
        <taxon>Pseudomonadati</taxon>
        <taxon>Pseudomonadota</taxon>
        <taxon>Alphaproteobacteria</taxon>
        <taxon>Rhodobacterales</taxon>
        <taxon>Rhodobacter group</taxon>
        <taxon>Paenirhodobacter</taxon>
    </lineage>
</organism>
<gene>
    <name evidence="3" type="ORF">DYS74_13595</name>
</gene>
<protein>
    <submittedName>
        <fullName evidence="3">DUF2312 domain-containing protein</fullName>
    </submittedName>
</protein>
<sequence>MPPAPDPEKSTPAPIPGGGETQVSMADLTAMPPVDTGGRIPVKNTPADVAVRDNSYSVTADELRQFIERFEHLAAEKQDIAEQQKDVMAEAKARGYDTKVMKIIIAMRKRDRDDLAEEEATLDLYMAALGMA</sequence>
<proteinExistence type="predicted"/>
<dbReference type="GO" id="GO:0003677">
    <property type="term" value="F:DNA binding"/>
    <property type="evidence" value="ECO:0007669"/>
    <property type="project" value="InterPro"/>
</dbReference>
<evidence type="ECO:0000259" key="2">
    <source>
        <dbReference type="Pfam" id="PF10073"/>
    </source>
</evidence>
<dbReference type="Proteomes" id="UP000279673">
    <property type="component" value="Unassembled WGS sequence"/>
</dbReference>
<evidence type="ECO:0000256" key="1">
    <source>
        <dbReference type="SAM" id="MobiDB-lite"/>
    </source>
</evidence>
<accession>A0A421BM10</accession>
<comment type="caution">
    <text evidence="3">The sequence shown here is derived from an EMBL/GenBank/DDBJ whole genome shotgun (WGS) entry which is preliminary data.</text>
</comment>
<reference evidence="3 4" key="1">
    <citation type="submission" date="2018-10" db="EMBL/GenBank/DDBJ databases">
        <title>Rhodobacter sp . BO-81.</title>
        <authorList>
            <person name="Im W.T."/>
        </authorList>
    </citation>
    <scope>NUCLEOTIDE SEQUENCE [LARGE SCALE GENOMIC DNA]</scope>
    <source>
        <strain evidence="3 4">BO-81</strain>
    </source>
</reference>
<dbReference type="InterPro" id="IPR046367">
    <property type="entry name" value="GapR-like_DNA-bd"/>
</dbReference>
<feature type="region of interest" description="Disordered" evidence="1">
    <location>
        <begin position="1"/>
        <end position="25"/>
    </location>
</feature>
<evidence type="ECO:0000313" key="4">
    <source>
        <dbReference type="Proteomes" id="UP000279673"/>
    </source>
</evidence>
<dbReference type="NCBIfam" id="NF010247">
    <property type="entry name" value="PRK13694.1"/>
    <property type="match status" value="1"/>
</dbReference>
<evidence type="ECO:0000313" key="3">
    <source>
        <dbReference type="EMBL" id="RLL63981.1"/>
    </source>
</evidence>
<feature type="domain" description="GapR-like DNA-binding" evidence="2">
    <location>
        <begin position="59"/>
        <end position="130"/>
    </location>
</feature>
<keyword evidence="4" id="KW-1185">Reference proteome</keyword>
<dbReference type="AlphaFoldDB" id="A0A421BM10"/>